<dbReference type="SUPFAM" id="SSF55961">
    <property type="entry name" value="Bet v1-like"/>
    <property type="match status" value="1"/>
</dbReference>
<dbReference type="EMBL" id="RKHG01000001">
    <property type="protein sequence ID" value="ROR53056.1"/>
    <property type="molecule type" value="Genomic_DNA"/>
</dbReference>
<evidence type="ECO:0008006" key="3">
    <source>
        <dbReference type="Google" id="ProtNLM"/>
    </source>
</evidence>
<reference evidence="1 2" key="1">
    <citation type="submission" date="2018-11" db="EMBL/GenBank/DDBJ databases">
        <title>Sequencing the genomes of 1000 actinobacteria strains.</title>
        <authorList>
            <person name="Klenk H.-P."/>
        </authorList>
    </citation>
    <scope>NUCLEOTIDE SEQUENCE [LARGE SCALE GENOMIC DNA]</scope>
    <source>
        <strain evidence="1 2">DSM 10546</strain>
    </source>
</reference>
<dbReference type="Proteomes" id="UP000275749">
    <property type="component" value="Unassembled WGS sequence"/>
</dbReference>
<evidence type="ECO:0000313" key="2">
    <source>
        <dbReference type="Proteomes" id="UP000275749"/>
    </source>
</evidence>
<comment type="caution">
    <text evidence="1">The sequence shown here is derived from an EMBL/GenBank/DDBJ whole genome shotgun (WGS) entry which is preliminary data.</text>
</comment>
<evidence type="ECO:0000313" key="1">
    <source>
        <dbReference type="EMBL" id="ROR53056.1"/>
    </source>
</evidence>
<protein>
    <recommendedName>
        <fullName evidence="3">Polyketide cyclase/dehydrase/lipid transport protein</fullName>
    </recommendedName>
</protein>
<dbReference type="AlphaFoldDB" id="A0A3N1ZQB4"/>
<name>A0A3N1ZQB4_9ACTN</name>
<accession>A0A3N1ZQB4</accession>
<gene>
    <name evidence="1" type="ORF">EDD41_0179</name>
</gene>
<organism evidence="1 2">
    <name type="scientific">Luteococcus japonicus</name>
    <dbReference type="NCBI Taxonomy" id="33984"/>
    <lineage>
        <taxon>Bacteria</taxon>
        <taxon>Bacillati</taxon>
        <taxon>Actinomycetota</taxon>
        <taxon>Actinomycetes</taxon>
        <taxon>Propionibacteriales</taxon>
        <taxon>Propionibacteriaceae</taxon>
        <taxon>Luteococcus</taxon>
    </lineage>
</organism>
<sequence>MRPRGPYGRSTSLYFRCLEILGYRARPLPAPPRIVFQSLAEPKAPGTSPWLVLLEDERPPIVLQAEESHHVRWSSLWPSRPNDVLDFEISPKDGGSILRFILSTPDESPDASRLGHMRKRLNHLLFADRRFSYGQ</sequence>
<proteinExistence type="predicted"/>